<reference evidence="1" key="1">
    <citation type="submission" date="2018-06" db="EMBL/GenBank/DDBJ databases">
        <authorList>
            <person name="Zhirakovskaya E."/>
        </authorList>
    </citation>
    <scope>NUCLEOTIDE SEQUENCE</scope>
</reference>
<protein>
    <submittedName>
        <fullName evidence="1">Uncharacterized protein</fullName>
    </submittedName>
</protein>
<dbReference type="AlphaFoldDB" id="A0A3B0WYC2"/>
<dbReference type="EMBL" id="UOFF01000053">
    <property type="protein sequence ID" value="VAW54219.1"/>
    <property type="molecule type" value="Genomic_DNA"/>
</dbReference>
<gene>
    <name evidence="1" type="ORF">MNBD_GAMMA07-1673</name>
</gene>
<name>A0A3B0WYC2_9ZZZZ</name>
<proteinExistence type="predicted"/>
<accession>A0A3B0WYC2</accession>
<organism evidence="1">
    <name type="scientific">hydrothermal vent metagenome</name>
    <dbReference type="NCBI Taxonomy" id="652676"/>
    <lineage>
        <taxon>unclassified sequences</taxon>
        <taxon>metagenomes</taxon>
        <taxon>ecological metagenomes</taxon>
    </lineage>
</organism>
<sequence length="92" mass="10392">MNLIRIKIEQLVFVLFIIFQFSSVLADMNEGCKSCVKGYDCSRINKVCNATCAANLYSKNIDLESCRAKCIGKLEKCLLEANKSCSFYCEDK</sequence>
<evidence type="ECO:0000313" key="1">
    <source>
        <dbReference type="EMBL" id="VAW54219.1"/>
    </source>
</evidence>